<feature type="transmembrane region" description="Helical" evidence="1">
    <location>
        <begin position="187"/>
        <end position="205"/>
    </location>
</feature>
<accession>A0AAX3W6K2</accession>
<evidence type="ECO:0000256" key="1">
    <source>
        <dbReference type="SAM" id="Phobius"/>
    </source>
</evidence>
<feature type="transmembrane region" description="Helical" evidence="1">
    <location>
        <begin position="7"/>
        <end position="31"/>
    </location>
</feature>
<feature type="transmembrane region" description="Helical" evidence="1">
    <location>
        <begin position="212"/>
        <end position="230"/>
    </location>
</feature>
<evidence type="ECO:0000313" key="4">
    <source>
        <dbReference type="Proteomes" id="UP001223261"/>
    </source>
</evidence>
<evidence type="ECO:0000259" key="2">
    <source>
        <dbReference type="Pfam" id="PF02517"/>
    </source>
</evidence>
<keyword evidence="3" id="KW-0645">Protease</keyword>
<dbReference type="Proteomes" id="UP001223261">
    <property type="component" value="Chromosome"/>
</dbReference>
<evidence type="ECO:0000313" key="3">
    <source>
        <dbReference type="EMBL" id="WHI60400.1"/>
    </source>
</evidence>
<feature type="transmembrane region" description="Helical" evidence="1">
    <location>
        <begin position="114"/>
        <end position="135"/>
    </location>
</feature>
<keyword evidence="3" id="KW-0378">Hydrolase</keyword>
<feature type="domain" description="CAAX prenyl protease 2/Lysostaphin resistance protein A-like" evidence="2">
    <location>
        <begin position="122"/>
        <end position="222"/>
    </location>
</feature>
<dbReference type="GO" id="GO:0080120">
    <property type="term" value="P:CAAX-box protein maturation"/>
    <property type="evidence" value="ECO:0007669"/>
    <property type="project" value="UniProtKB-ARBA"/>
</dbReference>
<keyword evidence="1" id="KW-0472">Membrane</keyword>
<dbReference type="InterPro" id="IPR003675">
    <property type="entry name" value="Rce1/LyrA-like_dom"/>
</dbReference>
<keyword evidence="1" id="KW-0812">Transmembrane</keyword>
<dbReference type="GO" id="GO:0008237">
    <property type="term" value="F:metallopeptidase activity"/>
    <property type="evidence" value="ECO:0007669"/>
    <property type="project" value="UniProtKB-KW"/>
</dbReference>
<feature type="transmembrane region" description="Helical" evidence="1">
    <location>
        <begin position="155"/>
        <end position="181"/>
    </location>
</feature>
<dbReference type="RefSeq" id="WP_282862533.1">
    <property type="nucleotide sequence ID" value="NZ_CP118848.1"/>
</dbReference>
<protein>
    <submittedName>
        <fullName evidence="3">CPBP family intramembrane metalloprotease</fullName>
    </submittedName>
</protein>
<organism evidence="3 4">
    <name type="scientific">Mammaliicoccus lentus</name>
    <name type="common">Staphylococcus lentus</name>
    <dbReference type="NCBI Taxonomy" id="42858"/>
    <lineage>
        <taxon>Bacteria</taxon>
        <taxon>Bacillati</taxon>
        <taxon>Bacillota</taxon>
        <taxon>Bacilli</taxon>
        <taxon>Bacillales</taxon>
        <taxon>Staphylococcaceae</taxon>
        <taxon>Mammaliicoccus</taxon>
    </lineage>
</organism>
<dbReference type="EMBL" id="CP118848">
    <property type="protein sequence ID" value="WHI60400.1"/>
    <property type="molecule type" value="Genomic_DNA"/>
</dbReference>
<keyword evidence="1" id="KW-1133">Transmembrane helix</keyword>
<feature type="transmembrane region" description="Helical" evidence="1">
    <location>
        <begin position="43"/>
        <end position="61"/>
    </location>
</feature>
<dbReference type="GO" id="GO:0004175">
    <property type="term" value="F:endopeptidase activity"/>
    <property type="evidence" value="ECO:0007669"/>
    <property type="project" value="UniProtKB-ARBA"/>
</dbReference>
<gene>
    <name evidence="3" type="ORF">PYH69_01880</name>
</gene>
<name>A0AAX3W6K2_MAMLE</name>
<feature type="transmembrane region" description="Helical" evidence="1">
    <location>
        <begin position="250"/>
        <end position="275"/>
    </location>
</feature>
<proteinExistence type="predicted"/>
<dbReference type="AlphaFoldDB" id="A0AAX3W6K2"/>
<reference evidence="3" key="1">
    <citation type="journal article" date="2023" name="Antibiotics">
        <title>Prevalence and Molecular Characterization of Methicillin-Resistant Staphylococci (MRS) and Mammaliicocci (MRM) in Dromedary Camels from Algeria: First Detection of SCCmec-mecC Hybrid in Methicillin-Resistant Mammaliicoccus lentus.</title>
        <authorList>
            <person name="Belhout C."/>
            <person name="Boyen F."/>
            <person name="Vereecke N."/>
            <person name="Theuns S."/>
            <person name="Taibi N."/>
            <person name="Stegger M."/>
            <person name="de la Fe-Rodriguez P.Y."/>
            <person name="Bouayad L."/>
            <person name="Elgroud R."/>
            <person name="Butaye P."/>
        </authorList>
    </citation>
    <scope>NUCLEOTIDE SEQUENCE</scope>
    <source>
        <strain evidence="3">7048</strain>
    </source>
</reference>
<keyword evidence="3" id="KW-0482">Metalloprotease</keyword>
<feature type="transmembrane region" description="Helical" evidence="1">
    <location>
        <begin position="82"/>
        <end position="102"/>
    </location>
</feature>
<dbReference type="Pfam" id="PF02517">
    <property type="entry name" value="Rce1-like"/>
    <property type="match status" value="1"/>
</dbReference>
<sequence>MSKNFSLLSLIWYALLASLLLSLSSIIGNFFHEQNLLSWNMTVLVQGVVFSLATLITLFIISRKNKDILKSLLLTQFKFTKYTLVAILTPFILVVLGLLSAYQLGLIRDIQFNLSSGVILAILLNIVTAFLYEAFPEEVFIRGLVLNELSKKFRFIVTIFLQPILFVCIATFSTTVTSFVLNKPLDINISYVILIFTFGIALQLYKYCSGLLWVNILFHLVYLGVTRYIASNGTNPKYPNLISFKEDIPGIMVIYLSFGWVIIGSILILSILALVKRKRSKI</sequence>